<feature type="signal peptide" evidence="4">
    <location>
        <begin position="1"/>
        <end position="29"/>
    </location>
</feature>
<accession>A0A6B3RRQ1</accession>
<sequence>MLDKIKRHSATRGAVSLAVFLLSSTAALAQSTVNFLITHSDGRWESVIEAFNAQHPDITINVQVVPFADLVTAIETRVGRGDSTIDLFYADTPRIAAMSARGYLMNLDDRRDAIAEAVQSDVAMSMVSAEGSVWAYPLWTTSQFLYFNRDLLDAAGLDAPSSAIADRMTWEAVVDDARAAQQAGAPHGLLFEQVDRYYQLQALFESAGGGSGLTGEGNMTVDITNDAWVRAAEWYGDLFEIGLTPRGITPGQTTDLFARGEVAYFVSGPWSIGAFEAAEGLNYGVAPHPYFEGGTPVTATGSWAVAINPAAANLDAARTFIEFATLTEEGSRLSTTLVPNVPLHAEAMVEYMSRFDNLIPKIGPAMEIMAYELQNTAVPRPTSVGFIAFETEIGRAIGDIRNGESAAEVLADTQARLEGLLARQR</sequence>
<keyword evidence="3 4" id="KW-0732">Signal</keyword>
<dbReference type="GO" id="GO:0055052">
    <property type="term" value="C:ATP-binding cassette (ABC) transporter complex, substrate-binding subunit-containing"/>
    <property type="evidence" value="ECO:0007669"/>
    <property type="project" value="TreeGrafter"/>
</dbReference>
<comment type="caution">
    <text evidence="5">The sequence shown here is derived from an EMBL/GenBank/DDBJ whole genome shotgun (WGS) entry which is preliminary data.</text>
</comment>
<keyword evidence="2" id="KW-0813">Transport</keyword>
<dbReference type="GO" id="GO:1901982">
    <property type="term" value="F:maltose binding"/>
    <property type="evidence" value="ECO:0007669"/>
    <property type="project" value="TreeGrafter"/>
</dbReference>
<feature type="chain" id="PRO_5025380231" evidence="4">
    <location>
        <begin position="30"/>
        <end position="425"/>
    </location>
</feature>
<organism evidence="5 6">
    <name type="scientific">Pseudotabrizicola algicola</name>
    <dbReference type="NCBI Taxonomy" id="2709381"/>
    <lineage>
        <taxon>Bacteria</taxon>
        <taxon>Pseudomonadati</taxon>
        <taxon>Pseudomonadota</taxon>
        <taxon>Alphaproteobacteria</taxon>
        <taxon>Rhodobacterales</taxon>
        <taxon>Paracoccaceae</taxon>
        <taxon>Pseudotabrizicola</taxon>
    </lineage>
</organism>
<dbReference type="RefSeq" id="WP_164615794.1">
    <property type="nucleotide sequence ID" value="NZ_JAAIKE010000022.1"/>
</dbReference>
<keyword evidence="6" id="KW-1185">Reference proteome</keyword>
<evidence type="ECO:0000313" key="6">
    <source>
        <dbReference type="Proteomes" id="UP000481421"/>
    </source>
</evidence>
<name>A0A6B3RRQ1_9RHOB</name>
<evidence type="ECO:0000313" key="5">
    <source>
        <dbReference type="EMBL" id="NEX48814.1"/>
    </source>
</evidence>
<comment type="similarity">
    <text evidence="1">Belongs to the bacterial solute-binding protein 1 family.</text>
</comment>
<gene>
    <name evidence="5" type="ORF">G3572_21730</name>
</gene>
<dbReference type="Pfam" id="PF01547">
    <property type="entry name" value="SBP_bac_1"/>
    <property type="match status" value="1"/>
</dbReference>
<dbReference type="InterPro" id="IPR006059">
    <property type="entry name" value="SBP"/>
</dbReference>
<dbReference type="GO" id="GO:0015768">
    <property type="term" value="P:maltose transport"/>
    <property type="evidence" value="ECO:0007669"/>
    <property type="project" value="TreeGrafter"/>
</dbReference>
<proteinExistence type="inferred from homology"/>
<evidence type="ECO:0000256" key="1">
    <source>
        <dbReference type="ARBA" id="ARBA00008520"/>
    </source>
</evidence>
<reference evidence="5 6" key="1">
    <citation type="submission" date="2020-02" db="EMBL/GenBank/DDBJ databases">
        <title>Rhodobacter algicola sp. nov., isolated from microalga culture.</title>
        <authorList>
            <person name="Park C.-Y."/>
        </authorList>
    </citation>
    <scope>NUCLEOTIDE SEQUENCE [LARGE SCALE GENOMIC DNA]</scope>
    <source>
        <strain evidence="5 6">ETT8</strain>
    </source>
</reference>
<evidence type="ECO:0000256" key="2">
    <source>
        <dbReference type="ARBA" id="ARBA00022448"/>
    </source>
</evidence>
<dbReference type="PANTHER" id="PTHR30061">
    <property type="entry name" value="MALTOSE-BINDING PERIPLASMIC PROTEIN"/>
    <property type="match status" value="1"/>
</dbReference>
<dbReference type="Proteomes" id="UP000481421">
    <property type="component" value="Unassembled WGS sequence"/>
</dbReference>
<dbReference type="GO" id="GO:0042956">
    <property type="term" value="P:maltodextrin transmembrane transport"/>
    <property type="evidence" value="ECO:0007669"/>
    <property type="project" value="TreeGrafter"/>
</dbReference>
<dbReference type="EMBL" id="JAAIKE010000022">
    <property type="protein sequence ID" value="NEX48814.1"/>
    <property type="molecule type" value="Genomic_DNA"/>
</dbReference>
<protein>
    <submittedName>
        <fullName evidence="5">Extracellular solute-binding protein</fullName>
    </submittedName>
</protein>
<dbReference type="AlphaFoldDB" id="A0A6B3RRQ1"/>
<evidence type="ECO:0000256" key="3">
    <source>
        <dbReference type="ARBA" id="ARBA00022729"/>
    </source>
</evidence>
<dbReference type="PANTHER" id="PTHR30061:SF50">
    <property type="entry name" value="MALTOSE_MALTODEXTRIN-BINDING PERIPLASMIC PROTEIN"/>
    <property type="match status" value="1"/>
</dbReference>
<evidence type="ECO:0000256" key="4">
    <source>
        <dbReference type="SAM" id="SignalP"/>
    </source>
</evidence>
<dbReference type="SUPFAM" id="SSF53850">
    <property type="entry name" value="Periplasmic binding protein-like II"/>
    <property type="match status" value="1"/>
</dbReference>
<dbReference type="Gene3D" id="3.40.190.10">
    <property type="entry name" value="Periplasmic binding protein-like II"/>
    <property type="match status" value="1"/>
</dbReference>